<keyword evidence="1" id="KW-0808">Transferase</keyword>
<dbReference type="Proteomes" id="UP001500967">
    <property type="component" value="Unassembled WGS sequence"/>
</dbReference>
<gene>
    <name evidence="4" type="ORF">GCM10009539_39290</name>
</gene>
<keyword evidence="1" id="KW-0418">Kinase</keyword>
<name>A0ABN0UH29_9ACTN</name>
<dbReference type="Pfam" id="PF13581">
    <property type="entry name" value="HATPase_c_2"/>
    <property type="match status" value="1"/>
</dbReference>
<dbReference type="Gene3D" id="3.30.565.10">
    <property type="entry name" value="Histidine kinase-like ATPase, C-terminal domain"/>
    <property type="match status" value="1"/>
</dbReference>
<dbReference type="InterPro" id="IPR025847">
    <property type="entry name" value="MEDS_domain"/>
</dbReference>
<evidence type="ECO:0000259" key="3">
    <source>
        <dbReference type="Pfam" id="PF14417"/>
    </source>
</evidence>
<proteinExistence type="predicted"/>
<feature type="domain" description="MEDS" evidence="3">
    <location>
        <begin position="7"/>
        <end position="154"/>
    </location>
</feature>
<comment type="caution">
    <text evidence="4">The sequence shown here is derived from an EMBL/GenBank/DDBJ whole genome shotgun (WGS) entry which is preliminary data.</text>
</comment>
<evidence type="ECO:0008006" key="6">
    <source>
        <dbReference type="Google" id="ProtNLM"/>
    </source>
</evidence>
<accession>A0ABN0UH29</accession>
<evidence type="ECO:0000256" key="1">
    <source>
        <dbReference type="ARBA" id="ARBA00022527"/>
    </source>
</evidence>
<organism evidence="4 5">
    <name type="scientific">Cryptosporangium japonicum</name>
    <dbReference type="NCBI Taxonomy" id="80872"/>
    <lineage>
        <taxon>Bacteria</taxon>
        <taxon>Bacillati</taxon>
        <taxon>Actinomycetota</taxon>
        <taxon>Actinomycetes</taxon>
        <taxon>Cryptosporangiales</taxon>
        <taxon>Cryptosporangiaceae</taxon>
        <taxon>Cryptosporangium</taxon>
    </lineage>
</organism>
<dbReference type="EMBL" id="BAAAGX010000016">
    <property type="protein sequence ID" value="GAA0250254.1"/>
    <property type="molecule type" value="Genomic_DNA"/>
</dbReference>
<dbReference type="Pfam" id="PF14417">
    <property type="entry name" value="MEDS"/>
    <property type="match status" value="1"/>
</dbReference>
<reference evidence="4 5" key="1">
    <citation type="journal article" date="2019" name="Int. J. Syst. Evol. Microbiol.">
        <title>The Global Catalogue of Microorganisms (GCM) 10K type strain sequencing project: providing services to taxonomists for standard genome sequencing and annotation.</title>
        <authorList>
            <consortium name="The Broad Institute Genomics Platform"/>
            <consortium name="The Broad Institute Genome Sequencing Center for Infectious Disease"/>
            <person name="Wu L."/>
            <person name="Ma J."/>
        </authorList>
    </citation>
    <scope>NUCLEOTIDE SEQUENCE [LARGE SCALE GENOMIC DNA]</scope>
    <source>
        <strain evidence="4 5">JCM 10425</strain>
    </source>
</reference>
<dbReference type="PANTHER" id="PTHR35526">
    <property type="entry name" value="ANTI-SIGMA-F FACTOR RSBW-RELATED"/>
    <property type="match status" value="1"/>
</dbReference>
<evidence type="ECO:0000313" key="4">
    <source>
        <dbReference type="EMBL" id="GAA0250254.1"/>
    </source>
</evidence>
<keyword evidence="1" id="KW-0723">Serine/threonine-protein kinase</keyword>
<keyword evidence="5" id="KW-1185">Reference proteome</keyword>
<feature type="domain" description="Histidine kinase/HSP90-like ATPase" evidence="2">
    <location>
        <begin position="204"/>
        <end position="311"/>
    </location>
</feature>
<protein>
    <recommendedName>
        <fullName evidence="6">Anti-sigma regulatory factor (Ser/Thr protein kinase)</fullName>
    </recommendedName>
</protein>
<dbReference type="RefSeq" id="WP_344650308.1">
    <property type="nucleotide sequence ID" value="NZ_BAAAGX010000016.1"/>
</dbReference>
<dbReference type="InterPro" id="IPR036890">
    <property type="entry name" value="HATPase_C_sf"/>
</dbReference>
<dbReference type="InterPro" id="IPR003594">
    <property type="entry name" value="HATPase_dom"/>
</dbReference>
<sequence>MQTGRFDHAALIVDSDDTVERLLVPVLRRHAAARQHALVIVNPETERVLRARLGADAGRVEWGVPDAFYGRLGFAFAGFRQYLQAQHAQGRTVHVIAEPDVATDLEAPVDRVAAYLSYEAMCNDVYAGYGCPVTCIWDSRRHPTLVIEGVRSIHDHELTVEGRRENRAFVPATEYLRGRAEVAMSPEPDVSDLDVTVTGLGELTRCRVGLWAWAVEFGFADAAADQVTSAANEVVTNGLQHGRPPVRVRAWHHDKTLIVQIDDDGGRALPVDAGYRPPGGPGDGIGLWLARQLADVLLTRTDAGRTSVRLYFPYAVTHRELDVHA</sequence>
<dbReference type="InterPro" id="IPR050267">
    <property type="entry name" value="Anti-sigma-factor_SerPK"/>
</dbReference>
<dbReference type="PANTHER" id="PTHR35526:SF3">
    <property type="entry name" value="ANTI-SIGMA-F FACTOR RSBW"/>
    <property type="match status" value="1"/>
</dbReference>
<evidence type="ECO:0000259" key="2">
    <source>
        <dbReference type="Pfam" id="PF13581"/>
    </source>
</evidence>
<evidence type="ECO:0000313" key="5">
    <source>
        <dbReference type="Proteomes" id="UP001500967"/>
    </source>
</evidence>
<dbReference type="SUPFAM" id="SSF55874">
    <property type="entry name" value="ATPase domain of HSP90 chaperone/DNA topoisomerase II/histidine kinase"/>
    <property type="match status" value="1"/>
</dbReference>